<dbReference type="Pfam" id="PF10031">
    <property type="entry name" value="DUF2273"/>
    <property type="match status" value="1"/>
</dbReference>
<keyword evidence="1" id="KW-0812">Transmembrane</keyword>
<dbReference type="EMBL" id="NWBP01000001">
    <property type="protein sequence ID" value="PCC83971.1"/>
    <property type="molecule type" value="Genomic_DNA"/>
</dbReference>
<proteinExistence type="predicted"/>
<protein>
    <submittedName>
        <fullName evidence="2">DUF2273 domain-containing protein</fullName>
    </submittedName>
</protein>
<organism evidence="2 3">
    <name type="scientific">Corynebacterium accolens</name>
    <dbReference type="NCBI Taxonomy" id="38284"/>
    <lineage>
        <taxon>Bacteria</taxon>
        <taxon>Bacillati</taxon>
        <taxon>Actinomycetota</taxon>
        <taxon>Actinomycetes</taxon>
        <taxon>Mycobacteriales</taxon>
        <taxon>Corynebacteriaceae</taxon>
        <taxon>Corynebacterium</taxon>
    </lineage>
</organism>
<dbReference type="Proteomes" id="UP000218690">
    <property type="component" value="Unassembled WGS sequence"/>
</dbReference>
<evidence type="ECO:0000313" key="3">
    <source>
        <dbReference type="Proteomes" id="UP000218690"/>
    </source>
</evidence>
<feature type="transmembrane region" description="Helical" evidence="1">
    <location>
        <begin position="6"/>
        <end position="39"/>
    </location>
</feature>
<name>A0A2A4ANE5_9CORY</name>
<dbReference type="AlphaFoldDB" id="A0A2A4ANE5"/>
<accession>A0A2A4ANE5</accession>
<sequence length="64" mass="6710">MKNYSTLGIVAGLVLAFFIHLGLWPTVLAILLAAIGGVVGAHFDGRIDLTAVWYGIIGKDKGQG</sequence>
<keyword evidence="1" id="KW-1133">Transmembrane helix</keyword>
<reference evidence="2 3" key="1">
    <citation type="submission" date="2017-09" db="EMBL/GenBank/DDBJ databases">
        <title>Draft Genome Sequence of Corynebacterium accolens AH4003.</title>
        <authorList>
            <person name="Chen Y."/>
            <person name="Oosthuysen W.F."/>
            <person name="Kelley S."/>
            <person name="Horswill A."/>
        </authorList>
    </citation>
    <scope>NUCLEOTIDE SEQUENCE [LARGE SCALE GENOMIC DNA]</scope>
    <source>
        <strain evidence="2 3">AH4003</strain>
    </source>
</reference>
<gene>
    <name evidence="2" type="ORF">COM45_00705</name>
</gene>
<comment type="caution">
    <text evidence="2">The sequence shown here is derived from an EMBL/GenBank/DDBJ whole genome shotgun (WGS) entry which is preliminary data.</text>
</comment>
<evidence type="ECO:0000313" key="2">
    <source>
        <dbReference type="EMBL" id="PCC83971.1"/>
    </source>
</evidence>
<evidence type="ECO:0000256" key="1">
    <source>
        <dbReference type="SAM" id="Phobius"/>
    </source>
</evidence>
<keyword evidence="1" id="KW-0472">Membrane</keyword>
<dbReference type="InterPro" id="IPR018730">
    <property type="entry name" value="DUF2273"/>
</dbReference>